<name>A0A9D2HKA4_9FIRM</name>
<organism evidence="4 5">
    <name type="scientific">Candidatus Lachnoclostridium stercoravium</name>
    <dbReference type="NCBI Taxonomy" id="2838633"/>
    <lineage>
        <taxon>Bacteria</taxon>
        <taxon>Bacillati</taxon>
        <taxon>Bacillota</taxon>
        <taxon>Clostridia</taxon>
        <taxon>Lachnospirales</taxon>
        <taxon>Lachnospiraceae</taxon>
    </lineage>
</organism>
<dbReference type="EMBL" id="DWZA01000095">
    <property type="protein sequence ID" value="HJA72049.1"/>
    <property type="molecule type" value="Genomic_DNA"/>
</dbReference>
<evidence type="ECO:0000256" key="3">
    <source>
        <dbReference type="HAMAP-Rule" id="MF_01385"/>
    </source>
</evidence>
<dbReference type="Proteomes" id="UP000823900">
    <property type="component" value="Unassembled WGS sequence"/>
</dbReference>
<comment type="caution">
    <text evidence="4">The sequence shown here is derived from an EMBL/GenBank/DDBJ whole genome shotgun (WGS) entry which is preliminary data.</text>
</comment>
<evidence type="ECO:0000313" key="4">
    <source>
        <dbReference type="EMBL" id="HJA72049.1"/>
    </source>
</evidence>
<comment type="function">
    <text evidence="3">Required for maturation of urease via the functional incorporation of the urease nickel metallocenter.</text>
</comment>
<keyword evidence="2 3" id="KW-0143">Chaperone</keyword>
<evidence type="ECO:0000256" key="1">
    <source>
        <dbReference type="ARBA" id="ARBA00022988"/>
    </source>
</evidence>
<dbReference type="PANTHER" id="PTHR33620:SF1">
    <property type="entry name" value="UREASE ACCESSORY PROTEIN F"/>
    <property type="match status" value="1"/>
</dbReference>
<dbReference type="PANTHER" id="PTHR33620">
    <property type="entry name" value="UREASE ACCESSORY PROTEIN F"/>
    <property type="match status" value="1"/>
</dbReference>
<gene>
    <name evidence="3" type="primary">ureF</name>
    <name evidence="4" type="ORF">IAA07_10835</name>
</gene>
<comment type="subcellular location">
    <subcellularLocation>
        <location evidence="3">Cytoplasm</location>
    </subcellularLocation>
</comment>
<dbReference type="HAMAP" id="MF_01385">
    <property type="entry name" value="UreF"/>
    <property type="match status" value="1"/>
</dbReference>
<dbReference type="InterPro" id="IPR002639">
    <property type="entry name" value="UreF"/>
</dbReference>
<dbReference type="GO" id="GO:0016151">
    <property type="term" value="F:nickel cation binding"/>
    <property type="evidence" value="ECO:0007669"/>
    <property type="project" value="UniProtKB-UniRule"/>
</dbReference>
<reference evidence="4" key="1">
    <citation type="journal article" date="2021" name="PeerJ">
        <title>Extensive microbial diversity within the chicken gut microbiome revealed by metagenomics and culture.</title>
        <authorList>
            <person name="Gilroy R."/>
            <person name="Ravi A."/>
            <person name="Getino M."/>
            <person name="Pursley I."/>
            <person name="Horton D.L."/>
            <person name="Alikhan N.F."/>
            <person name="Baker D."/>
            <person name="Gharbi K."/>
            <person name="Hall N."/>
            <person name="Watson M."/>
            <person name="Adriaenssens E.M."/>
            <person name="Foster-Nyarko E."/>
            <person name="Jarju S."/>
            <person name="Secka A."/>
            <person name="Antonio M."/>
            <person name="Oren A."/>
            <person name="Chaudhuri R.R."/>
            <person name="La Ragione R."/>
            <person name="Hildebrand F."/>
            <person name="Pallen M.J."/>
        </authorList>
    </citation>
    <scope>NUCLEOTIDE SEQUENCE</scope>
    <source>
        <strain evidence="4">CHK178-16964</strain>
    </source>
</reference>
<comment type="subunit">
    <text evidence="3">UreD, UreF and UreG form a complex that acts as a GTP-hydrolysis-dependent molecular chaperone, activating the urease apoprotein by helping to assemble the nickel containing metallocenter of UreC. The UreE protein probably delivers the nickel.</text>
</comment>
<accession>A0A9D2HKA4</accession>
<evidence type="ECO:0000313" key="5">
    <source>
        <dbReference type="Proteomes" id="UP000823900"/>
    </source>
</evidence>
<keyword evidence="3" id="KW-0963">Cytoplasm</keyword>
<proteinExistence type="inferred from homology"/>
<dbReference type="AlphaFoldDB" id="A0A9D2HKA4"/>
<dbReference type="Gene3D" id="1.10.4190.10">
    <property type="entry name" value="Urease accessory protein UreF"/>
    <property type="match status" value="1"/>
</dbReference>
<reference evidence="4" key="2">
    <citation type="submission" date="2021-04" db="EMBL/GenBank/DDBJ databases">
        <authorList>
            <person name="Gilroy R."/>
        </authorList>
    </citation>
    <scope>NUCLEOTIDE SEQUENCE</scope>
    <source>
        <strain evidence="4">CHK178-16964</strain>
    </source>
</reference>
<dbReference type="GO" id="GO:0005737">
    <property type="term" value="C:cytoplasm"/>
    <property type="evidence" value="ECO:0007669"/>
    <property type="project" value="UniProtKB-SubCell"/>
</dbReference>
<protein>
    <recommendedName>
        <fullName evidence="3">Urease accessory protein UreF</fullName>
    </recommendedName>
</protein>
<dbReference type="InterPro" id="IPR038277">
    <property type="entry name" value="UreF_sf"/>
</dbReference>
<evidence type="ECO:0000256" key="2">
    <source>
        <dbReference type="ARBA" id="ARBA00023186"/>
    </source>
</evidence>
<dbReference type="Pfam" id="PF01730">
    <property type="entry name" value="UreF"/>
    <property type="match status" value="1"/>
</dbReference>
<keyword evidence="1 3" id="KW-0996">Nickel insertion</keyword>
<sequence length="229" mass="26094">MTEEGKRYLLLQLNDSLFPVGSYSHSYGLETYIQKNLVKDQETAARYVRNNLLYEICPNELLAVRMAYEAAQEEDMSRIFFLDELVTAARTPKEVRAAGEKMGSRFLKTVAALPVAYEKDIFLHYAERPGKKNYTVIYGTFCAAAGIREKMTLEHYLYAQTSAIVTNCVKAIPLSQTVGQKLLFSCQEIWPAAIERVMQMTEEEYGSAAPGFELRCMQHEGLYSRLYMS</sequence>
<comment type="similarity">
    <text evidence="3">Belongs to the UreF family.</text>
</comment>
<dbReference type="PIRSF" id="PIRSF009467">
    <property type="entry name" value="Ureas_acces_UreF"/>
    <property type="match status" value="1"/>
</dbReference>